<dbReference type="InterPro" id="IPR020624">
    <property type="entry name" value="Schiff_base-form_aldolases_CS"/>
</dbReference>
<reference evidence="16 17" key="1">
    <citation type="submission" date="2017-03" db="EMBL/GenBank/DDBJ databases">
        <title>Draft Genome sequence of Marispirochaeta sp. strain JC444.</title>
        <authorList>
            <person name="Shivani Y."/>
            <person name="Subhash Y."/>
            <person name="Sasikala C."/>
            <person name="Ramana C."/>
        </authorList>
    </citation>
    <scope>NUCLEOTIDE SEQUENCE [LARGE SCALE GENOMIC DNA]</scope>
    <source>
        <strain evidence="16 17">JC444</strain>
    </source>
</reference>
<evidence type="ECO:0000256" key="10">
    <source>
        <dbReference type="ARBA" id="ARBA00023270"/>
    </source>
</evidence>
<keyword evidence="9 12" id="KW-0456">Lyase</keyword>
<accession>A0A1Y1RYX5</accession>
<keyword evidence="5 12" id="KW-0963">Cytoplasm</keyword>
<evidence type="ECO:0000256" key="15">
    <source>
        <dbReference type="PIRSR" id="PIRSR001365-2"/>
    </source>
</evidence>
<keyword evidence="8 12" id="KW-0457">Lysine biosynthesis</keyword>
<dbReference type="AlphaFoldDB" id="A0A1Y1RYX5"/>
<feature type="site" description="Part of a proton relay during catalysis" evidence="12">
    <location>
        <position position="46"/>
    </location>
</feature>
<dbReference type="PROSITE" id="PS00665">
    <property type="entry name" value="DHDPS_1"/>
    <property type="match status" value="1"/>
</dbReference>
<feature type="binding site" evidence="12 15">
    <location>
        <position position="47"/>
    </location>
    <ligand>
        <name>pyruvate</name>
        <dbReference type="ChEBI" id="CHEBI:15361"/>
    </ligand>
</feature>
<comment type="pathway">
    <text evidence="2 12">Amino-acid biosynthesis; L-lysine biosynthesis via DAP pathway; (S)-tetrahydrodipicolinate from L-aspartate: step 3/4.</text>
</comment>
<dbReference type="PANTHER" id="PTHR12128">
    <property type="entry name" value="DIHYDRODIPICOLINATE SYNTHASE"/>
    <property type="match status" value="1"/>
</dbReference>
<dbReference type="Pfam" id="PF00701">
    <property type="entry name" value="DHDPS"/>
    <property type="match status" value="1"/>
</dbReference>
<dbReference type="Gene3D" id="3.20.20.70">
    <property type="entry name" value="Aldolase class I"/>
    <property type="match status" value="1"/>
</dbReference>
<evidence type="ECO:0000256" key="8">
    <source>
        <dbReference type="ARBA" id="ARBA00023154"/>
    </source>
</evidence>
<evidence type="ECO:0000256" key="4">
    <source>
        <dbReference type="ARBA" id="ARBA00012086"/>
    </source>
</evidence>
<proteinExistence type="inferred from homology"/>
<comment type="subunit">
    <text evidence="12">Homotetramer; dimer of dimers.</text>
</comment>
<gene>
    <name evidence="12" type="primary">dapA</name>
    <name evidence="16" type="ORF">B4O97_10480</name>
</gene>
<evidence type="ECO:0000256" key="12">
    <source>
        <dbReference type="HAMAP-Rule" id="MF_00418"/>
    </source>
</evidence>
<name>A0A1Y1RYX5_9SPIO</name>
<keyword evidence="17" id="KW-1185">Reference proteome</keyword>
<organism evidence="16 17">
    <name type="scientific">Marispirochaeta aestuarii</name>
    <dbReference type="NCBI Taxonomy" id="1963862"/>
    <lineage>
        <taxon>Bacteria</taxon>
        <taxon>Pseudomonadati</taxon>
        <taxon>Spirochaetota</taxon>
        <taxon>Spirochaetia</taxon>
        <taxon>Spirochaetales</taxon>
        <taxon>Spirochaetaceae</taxon>
        <taxon>Marispirochaeta</taxon>
    </lineage>
</organism>
<dbReference type="CDD" id="cd00408">
    <property type="entry name" value="DHDPS-like"/>
    <property type="match status" value="1"/>
</dbReference>
<dbReference type="GO" id="GO:0005737">
    <property type="term" value="C:cytoplasm"/>
    <property type="evidence" value="ECO:0007669"/>
    <property type="project" value="UniProtKB-SubCell"/>
</dbReference>
<dbReference type="UniPathway" id="UPA00034">
    <property type="reaction ID" value="UER00017"/>
</dbReference>
<feature type="binding site" evidence="12 15">
    <location>
        <position position="205"/>
    </location>
    <ligand>
        <name>pyruvate</name>
        <dbReference type="ChEBI" id="CHEBI:15361"/>
    </ligand>
</feature>
<keyword evidence="7 12" id="KW-0220">Diaminopimelate biosynthesis</keyword>
<dbReference type="SMART" id="SM01130">
    <property type="entry name" value="DHDPS"/>
    <property type="match status" value="1"/>
</dbReference>
<comment type="caution">
    <text evidence="16">The sequence shown here is derived from an EMBL/GenBank/DDBJ whole genome shotgun (WGS) entry which is preliminary data.</text>
</comment>
<dbReference type="EC" id="4.3.3.7" evidence="4 12"/>
<evidence type="ECO:0000313" key="17">
    <source>
        <dbReference type="Proteomes" id="UP000192343"/>
    </source>
</evidence>
<feature type="active site" description="Schiff-base intermediate with substrate" evidence="12 14">
    <location>
        <position position="163"/>
    </location>
</feature>
<dbReference type="SUPFAM" id="SSF51569">
    <property type="entry name" value="Aldolase"/>
    <property type="match status" value="1"/>
</dbReference>
<dbReference type="GO" id="GO:0009089">
    <property type="term" value="P:lysine biosynthetic process via diaminopimelate"/>
    <property type="evidence" value="ECO:0007669"/>
    <property type="project" value="UniProtKB-UniRule"/>
</dbReference>
<evidence type="ECO:0000256" key="5">
    <source>
        <dbReference type="ARBA" id="ARBA00022490"/>
    </source>
</evidence>
<sequence>MSDFHGIIPPLVTPFKDNGKLDGDALRRVIRYVMDGGVHGVFIAGSTGEAYAMSDAERIEALEIAVDEVKGRVPVFAGTARITTEETVSLTKAAEAAGADAVSIVTPYFITPTQDELYDHYKAIAGAVKLPILLYNNPGRTGVNLNPDTIARLAKIENIVGIKDSSGNMGNAVEMIRLCGKDFSFFCGFDMIIHPTLSAGGSGAVPASGNIAPGLIVELYESFQKGNPGRSLELQQKLAPLRQAFGLGTFPAVLKEGLNLMGVDVGKPKLPVRPLSDEARDKLRTVLKGLDLKPVG</sequence>
<comment type="catalytic activity">
    <reaction evidence="11 12">
        <text>L-aspartate 4-semialdehyde + pyruvate = (2S,4S)-4-hydroxy-2,3,4,5-tetrahydrodipicolinate + H2O + H(+)</text>
        <dbReference type="Rhea" id="RHEA:34171"/>
        <dbReference type="ChEBI" id="CHEBI:15361"/>
        <dbReference type="ChEBI" id="CHEBI:15377"/>
        <dbReference type="ChEBI" id="CHEBI:15378"/>
        <dbReference type="ChEBI" id="CHEBI:67139"/>
        <dbReference type="ChEBI" id="CHEBI:537519"/>
        <dbReference type="EC" id="4.3.3.7"/>
    </reaction>
</comment>
<dbReference type="GO" id="GO:0019877">
    <property type="term" value="P:diaminopimelate biosynthetic process"/>
    <property type="evidence" value="ECO:0007669"/>
    <property type="project" value="UniProtKB-UniRule"/>
</dbReference>
<protein>
    <recommendedName>
        <fullName evidence="4 12">4-hydroxy-tetrahydrodipicolinate synthase</fullName>
        <shortName evidence="12">HTPA synthase</shortName>
        <ecNumber evidence="4 12">4.3.3.7</ecNumber>
    </recommendedName>
</protein>
<dbReference type="Proteomes" id="UP000192343">
    <property type="component" value="Unassembled WGS sequence"/>
</dbReference>
<evidence type="ECO:0000256" key="14">
    <source>
        <dbReference type="PIRSR" id="PIRSR001365-1"/>
    </source>
</evidence>
<evidence type="ECO:0000256" key="9">
    <source>
        <dbReference type="ARBA" id="ARBA00023239"/>
    </source>
</evidence>
<dbReference type="InterPro" id="IPR005263">
    <property type="entry name" value="DapA"/>
</dbReference>
<dbReference type="InterPro" id="IPR002220">
    <property type="entry name" value="DapA-like"/>
</dbReference>
<dbReference type="PRINTS" id="PR00146">
    <property type="entry name" value="DHPICSNTHASE"/>
</dbReference>
<dbReference type="GO" id="GO:0008840">
    <property type="term" value="F:4-hydroxy-tetrahydrodipicolinate synthase activity"/>
    <property type="evidence" value="ECO:0007669"/>
    <property type="project" value="UniProtKB-UniRule"/>
</dbReference>
<comment type="subcellular location">
    <subcellularLocation>
        <location evidence="12">Cytoplasm</location>
    </subcellularLocation>
</comment>
<keyword evidence="10 12" id="KW-0704">Schiff base</keyword>
<dbReference type="EMBL" id="MWQY01000010">
    <property type="protein sequence ID" value="ORC35148.1"/>
    <property type="molecule type" value="Genomic_DNA"/>
</dbReference>
<dbReference type="InterPro" id="IPR020625">
    <property type="entry name" value="Schiff_base-form_aldolases_AS"/>
</dbReference>
<evidence type="ECO:0000256" key="1">
    <source>
        <dbReference type="ARBA" id="ARBA00003294"/>
    </source>
</evidence>
<comment type="similarity">
    <text evidence="3 12 13">Belongs to the DapA family.</text>
</comment>
<dbReference type="PIRSF" id="PIRSF001365">
    <property type="entry name" value="DHDPS"/>
    <property type="match status" value="1"/>
</dbReference>
<dbReference type="OrthoDB" id="9771791at2"/>
<evidence type="ECO:0000256" key="11">
    <source>
        <dbReference type="ARBA" id="ARBA00047836"/>
    </source>
</evidence>
<dbReference type="PANTHER" id="PTHR12128:SF66">
    <property type="entry name" value="4-HYDROXY-2-OXOGLUTARATE ALDOLASE, MITOCHONDRIAL"/>
    <property type="match status" value="1"/>
</dbReference>
<evidence type="ECO:0000313" key="16">
    <source>
        <dbReference type="EMBL" id="ORC35148.1"/>
    </source>
</evidence>
<evidence type="ECO:0000256" key="7">
    <source>
        <dbReference type="ARBA" id="ARBA00022915"/>
    </source>
</evidence>
<keyword evidence="6 12" id="KW-0028">Amino-acid biosynthesis</keyword>
<dbReference type="NCBIfam" id="TIGR00674">
    <property type="entry name" value="dapA"/>
    <property type="match status" value="1"/>
</dbReference>
<dbReference type="HAMAP" id="MF_00418">
    <property type="entry name" value="DapA"/>
    <property type="match status" value="1"/>
</dbReference>
<evidence type="ECO:0000256" key="6">
    <source>
        <dbReference type="ARBA" id="ARBA00022605"/>
    </source>
</evidence>
<comment type="caution">
    <text evidence="12">Lacks conserved residue(s) required for the propagation of feature annotation.</text>
</comment>
<comment type="function">
    <text evidence="1 12">Catalyzes the condensation of (S)-aspartate-beta-semialdehyde [(S)-ASA] and pyruvate to 4-hydroxy-tetrahydrodipicolinate (HTPA).</text>
</comment>
<dbReference type="STRING" id="1963862.B4O97_10480"/>
<evidence type="ECO:0000256" key="13">
    <source>
        <dbReference type="PIRNR" id="PIRNR001365"/>
    </source>
</evidence>
<dbReference type="InterPro" id="IPR013785">
    <property type="entry name" value="Aldolase_TIM"/>
</dbReference>
<dbReference type="PROSITE" id="PS00666">
    <property type="entry name" value="DHDPS_2"/>
    <property type="match status" value="1"/>
</dbReference>
<evidence type="ECO:0000256" key="2">
    <source>
        <dbReference type="ARBA" id="ARBA00005120"/>
    </source>
</evidence>
<dbReference type="RefSeq" id="WP_083050644.1">
    <property type="nucleotide sequence ID" value="NZ_MWQY01000010.1"/>
</dbReference>
<feature type="active site" description="Proton donor/acceptor" evidence="12 14">
    <location>
        <position position="135"/>
    </location>
</feature>
<comment type="caution">
    <text evidence="12">Was originally thought to be a dihydrodipicolinate synthase (DHDPS), catalyzing the condensation of (S)-aspartate-beta-semialdehyde [(S)-ASA] and pyruvate to dihydrodipicolinate (DHDP). However, it was shown in E.coli that the product of the enzymatic reaction is not dihydrodipicolinate but in fact (4S)-4-hydroxy-2,3,4,5-tetrahydro-(2S)-dipicolinic acid (HTPA), and that the consecutive dehydration reaction leading to DHDP is not spontaneous but catalyzed by DapB.</text>
</comment>
<evidence type="ECO:0000256" key="3">
    <source>
        <dbReference type="ARBA" id="ARBA00007592"/>
    </source>
</evidence>